<dbReference type="SMART" id="SM00698">
    <property type="entry name" value="MORN"/>
    <property type="match status" value="6"/>
</dbReference>
<dbReference type="Gene3D" id="3.60.110.10">
    <property type="entry name" value="Carbon-nitrogen hydrolase"/>
    <property type="match status" value="1"/>
</dbReference>
<dbReference type="CDD" id="cd07573">
    <property type="entry name" value="CPA"/>
    <property type="match status" value="1"/>
</dbReference>
<evidence type="ECO:0000259" key="3">
    <source>
        <dbReference type="PROSITE" id="PS50263"/>
    </source>
</evidence>
<proteinExistence type="predicted"/>
<reference evidence="4" key="1">
    <citation type="submission" date="2023-08" db="EMBL/GenBank/DDBJ databases">
        <title>Reference Genome Resource for the Citrus Pathogen Phytophthora citrophthora.</title>
        <authorList>
            <person name="Moller H."/>
            <person name="Coetzee B."/>
            <person name="Rose L.J."/>
            <person name="Van Niekerk J.M."/>
        </authorList>
    </citation>
    <scope>NUCLEOTIDE SEQUENCE</scope>
    <source>
        <strain evidence="4">STE-U-9442</strain>
    </source>
</reference>
<evidence type="ECO:0000256" key="2">
    <source>
        <dbReference type="ARBA" id="ARBA00022801"/>
    </source>
</evidence>
<dbReference type="SUPFAM" id="SSF82185">
    <property type="entry name" value="Histone H3 K4-specific methyltransferase SET7/9 N-terminal domain"/>
    <property type="match status" value="2"/>
</dbReference>
<keyword evidence="5" id="KW-1185">Reference proteome</keyword>
<dbReference type="GO" id="GO:0016811">
    <property type="term" value="F:hydrolase activity, acting on carbon-nitrogen (but not peptide) bonds, in linear amides"/>
    <property type="evidence" value="ECO:0007669"/>
    <property type="project" value="TreeGrafter"/>
</dbReference>
<dbReference type="Proteomes" id="UP001259832">
    <property type="component" value="Unassembled WGS sequence"/>
</dbReference>
<dbReference type="PANTHER" id="PTHR43674:SF16">
    <property type="entry name" value="CARBON-NITROGEN FAMILY, PUTATIVE (AFU_ORTHOLOGUE AFUA_5G02350)-RELATED"/>
    <property type="match status" value="1"/>
</dbReference>
<sequence>MDITTDLARYIYFVGSCTHAIQNVIPPPIHCPSYLLAAKSLFLPSMHASVGRVGSSTGSLGSSSANAGTSGFKAPSTAVERIMTVAATQMSCGNPEENIKKAESLVRIASSRGAQVILLQELFQFSYFPIELNAGNFQLATTLEESALVQGMALLAKELHVVIPISFFERYKNSYYNSCAVIDADGTVLGVARKMHIGDRLGYNEKYYFTPSDDSFKVWDTRYGKIGVAIGSDQWYPEVARSLVVQGAELLLYPSAMGSNQYDPNFDPRDQWQRVMQGHAASSMVPVICSNRVGSEVVDGIQVTFVGSSFITGQTGEMLKIADRESEGVLVESFDLEKFHVRRASWGLIRDRRPNLYGALMTRDGSHCHFSFALTMSTQVKTASRPGIGRRGNALSASRLREKLAARNGPRHSVYWVQPKKGEVQLPSYANVMEATNMAASAKKIEYTLLGKYTGDWKDGQKHGYGALLYANGNKYEGEWEVNKRQGRGVYWVEEKKKLRKQYAGEWYNDHRHGRGTFFHEDGGKYEGLWLNNKRHGHGRMMYGEDQSVYDGEWVRNERSGRGTLVLANGDRYEGHWLNDKKEGPGRYFYKATRKMYEGEWVDGAPKCGTYHDDTEFNLHDDDLNDNASHNTFQMPELELAHPDQVLSEGVAGIRQERVRERAFHADEENFDIDDAPHRSSVTATELEPGVVVFDEQMLRAIQSEFAALLAVQSAELAESPDKISAKTRSGCIPCSRLPGLIDVLQLDVSEDQLLDLLQEIGATNDTLVSFAECVDILSLLMESQEAIIEEEDEDNDSEY</sequence>
<comment type="caution">
    <text evidence="4">The sequence shown here is derived from an EMBL/GenBank/DDBJ whole genome shotgun (WGS) entry which is preliminary data.</text>
</comment>
<name>A0AAD9LQ49_9STRA</name>
<dbReference type="EMBL" id="JASMQC010000007">
    <property type="protein sequence ID" value="KAK1943342.1"/>
    <property type="molecule type" value="Genomic_DNA"/>
</dbReference>
<keyword evidence="2" id="KW-0378">Hydrolase</keyword>
<accession>A0AAD9LQ49</accession>
<dbReference type="PROSITE" id="PS50263">
    <property type="entry name" value="CN_HYDROLASE"/>
    <property type="match status" value="1"/>
</dbReference>
<dbReference type="InterPro" id="IPR036526">
    <property type="entry name" value="C-N_Hydrolase_sf"/>
</dbReference>
<dbReference type="PANTHER" id="PTHR43674">
    <property type="entry name" value="NITRILASE C965.09-RELATED"/>
    <property type="match status" value="1"/>
</dbReference>
<dbReference type="SUPFAM" id="SSF56317">
    <property type="entry name" value="Carbon-nitrogen hydrolase"/>
    <property type="match status" value="1"/>
</dbReference>
<dbReference type="AlphaFoldDB" id="A0AAD9LQ49"/>
<evidence type="ECO:0000256" key="1">
    <source>
        <dbReference type="ARBA" id="ARBA00022737"/>
    </source>
</evidence>
<dbReference type="InterPro" id="IPR003010">
    <property type="entry name" value="C-N_Hydrolase"/>
</dbReference>
<dbReference type="Pfam" id="PF00795">
    <property type="entry name" value="CN_hydrolase"/>
    <property type="match status" value="1"/>
</dbReference>
<dbReference type="Pfam" id="PF02493">
    <property type="entry name" value="MORN"/>
    <property type="match status" value="7"/>
</dbReference>
<dbReference type="InterPro" id="IPR050345">
    <property type="entry name" value="Aliph_Amidase/BUP"/>
</dbReference>
<organism evidence="4 5">
    <name type="scientific">Phytophthora citrophthora</name>
    <dbReference type="NCBI Taxonomy" id="4793"/>
    <lineage>
        <taxon>Eukaryota</taxon>
        <taxon>Sar</taxon>
        <taxon>Stramenopiles</taxon>
        <taxon>Oomycota</taxon>
        <taxon>Peronosporomycetes</taxon>
        <taxon>Peronosporales</taxon>
        <taxon>Peronosporaceae</taxon>
        <taxon>Phytophthora</taxon>
    </lineage>
</organism>
<keyword evidence="1" id="KW-0677">Repeat</keyword>
<gene>
    <name evidence="4" type="ORF">P3T76_004738</name>
</gene>
<feature type="domain" description="CN hydrolase" evidence="3">
    <location>
        <begin position="83"/>
        <end position="336"/>
    </location>
</feature>
<dbReference type="InterPro" id="IPR003409">
    <property type="entry name" value="MORN"/>
</dbReference>
<evidence type="ECO:0000313" key="5">
    <source>
        <dbReference type="Proteomes" id="UP001259832"/>
    </source>
</evidence>
<dbReference type="Gene3D" id="2.20.110.10">
    <property type="entry name" value="Histone H3 K4-specific methyltransferase SET7/9 N-terminal domain"/>
    <property type="match status" value="3"/>
</dbReference>
<protein>
    <submittedName>
        <fullName evidence="4">N-carbamoylputrescine amidase</fullName>
    </submittedName>
</protein>
<evidence type="ECO:0000313" key="4">
    <source>
        <dbReference type="EMBL" id="KAK1943342.1"/>
    </source>
</evidence>